<keyword evidence="4" id="KW-1185">Reference proteome</keyword>
<dbReference type="SUPFAM" id="SSF50405">
    <property type="entry name" value="Actin-crosslinking proteins"/>
    <property type="match status" value="1"/>
</dbReference>
<dbReference type="CDD" id="cd23340">
    <property type="entry name" value="beta-trefoil_FSCN_ACP-like"/>
    <property type="match status" value="1"/>
</dbReference>
<evidence type="ECO:0000259" key="2">
    <source>
        <dbReference type="Pfam" id="PF04601"/>
    </source>
</evidence>
<dbReference type="OrthoDB" id="2432302at2759"/>
<dbReference type="eggNOG" id="ENOG502SQB0">
    <property type="taxonomic scope" value="Eukaryota"/>
</dbReference>
<dbReference type="Gene3D" id="2.80.10.50">
    <property type="match status" value="1"/>
</dbReference>
<dbReference type="Pfam" id="PF04601">
    <property type="entry name" value="DUF569"/>
    <property type="match status" value="1"/>
</dbReference>
<evidence type="ECO:0000313" key="4">
    <source>
        <dbReference type="Proteomes" id="UP000035740"/>
    </source>
</evidence>
<dbReference type="InterPro" id="IPR008999">
    <property type="entry name" value="Actin-crosslinking"/>
</dbReference>
<dbReference type="InterPro" id="IPR007679">
    <property type="entry name" value="DUF569"/>
</dbReference>
<sequence length="511" mass="58748">MEFFKRAKVFRLKRSSKSKYLIAHKDEETIKQSRDNSSDKARWCYELVEGKPNVIRLRSCSSWRYLTTTEDPFLLGMTGKKVIQTINQGPTTEWEPIKEGLYIKLKSHTGSTLKANRGPPPWRNSVTHDEPGHWTSTEYMTLWIVDLVEIDYQSSKKGDTDSISTEEIKRINVVSVSCNVADQEVKMSAKDKSDSAIKLKSNLDDTLNINKVNGTHTDRVSEYSVQRANKQTFDQLKIKDFHTILSLGRDNELEKAVNVLIIDAKSKGRGKVPSKLVEVQEKLKSMKKNHESASKNSVEYSKFSTRRSEIRDKLKKDAAQARELETVEINLSNTILEAKAKKEELLKQLEKTESAIKDVEKARSGNMAIVEELISRIEKKSKGFKEMESKEKSWRMRKNEAERMLQRIEKDWEIVKKIQEIDKTMEWKMHEYSIKPELLPQGIAEEKKNLVVCRMVMTMKGNNQAKNKTRVIRLSKAQPLSCSNAVPNMMMMQEIEQPGPFLSIMGPGQNQ</sequence>
<dbReference type="AlphaFoldDB" id="A0A0J8DWS7"/>
<keyword evidence="1" id="KW-0175">Coiled coil</keyword>
<accession>A0A0J8DWS7</accession>
<dbReference type="PANTHER" id="PTHR31205:SF69">
    <property type="entry name" value="ACTIN CROSS-LINKING PROTEIN (DUF569)"/>
    <property type="match status" value="1"/>
</dbReference>
<protein>
    <recommendedName>
        <fullName evidence="2">DUF569 domain-containing protein</fullName>
    </recommendedName>
</protein>
<name>A0A0J8DWS7_BETVV</name>
<feature type="coiled-coil region" evidence="1">
    <location>
        <begin position="335"/>
        <end position="362"/>
    </location>
</feature>
<dbReference type="EMBL" id="KQ090487">
    <property type="protein sequence ID" value="KMS95315.1"/>
    <property type="molecule type" value="Genomic_DNA"/>
</dbReference>
<feature type="domain" description="DUF569" evidence="2">
    <location>
        <begin position="1"/>
        <end position="143"/>
    </location>
</feature>
<organism evidence="3 4">
    <name type="scientific">Beta vulgaris subsp. vulgaris</name>
    <name type="common">Beet</name>
    <dbReference type="NCBI Taxonomy" id="3555"/>
    <lineage>
        <taxon>Eukaryota</taxon>
        <taxon>Viridiplantae</taxon>
        <taxon>Streptophyta</taxon>
        <taxon>Embryophyta</taxon>
        <taxon>Tracheophyta</taxon>
        <taxon>Spermatophyta</taxon>
        <taxon>Magnoliopsida</taxon>
        <taxon>eudicotyledons</taxon>
        <taxon>Gunneridae</taxon>
        <taxon>Pentapetalae</taxon>
        <taxon>Caryophyllales</taxon>
        <taxon>Chenopodiaceae</taxon>
        <taxon>Betoideae</taxon>
        <taxon>Beta</taxon>
    </lineage>
</organism>
<gene>
    <name evidence="3" type="ORF">BVRB_009420</name>
</gene>
<dbReference type="PANTHER" id="PTHR31205">
    <property type="entry name" value="ACTIN CROSS-LINKING PROTEIN (DUF569)"/>
    <property type="match status" value="1"/>
</dbReference>
<reference evidence="3 4" key="1">
    <citation type="journal article" date="2014" name="Nature">
        <title>The genome of the recently domesticated crop plant sugar beet (Beta vulgaris).</title>
        <authorList>
            <person name="Dohm J.C."/>
            <person name="Minoche A.E."/>
            <person name="Holtgrawe D."/>
            <person name="Capella-Gutierrez S."/>
            <person name="Zakrzewski F."/>
            <person name="Tafer H."/>
            <person name="Rupp O."/>
            <person name="Sorensen T.R."/>
            <person name="Stracke R."/>
            <person name="Reinhardt R."/>
            <person name="Goesmann A."/>
            <person name="Kraft T."/>
            <person name="Schulz B."/>
            <person name="Stadler P.F."/>
            <person name="Schmidt T."/>
            <person name="Gabaldon T."/>
            <person name="Lehrach H."/>
            <person name="Weisshaar B."/>
            <person name="Himmelbauer H."/>
        </authorList>
    </citation>
    <scope>NUCLEOTIDE SEQUENCE [LARGE SCALE GENOMIC DNA]</scope>
    <source>
        <tissue evidence="3">Taproot</tissue>
    </source>
</reference>
<evidence type="ECO:0000256" key="1">
    <source>
        <dbReference type="SAM" id="Coils"/>
    </source>
</evidence>
<dbReference type="Gramene" id="KMS95315">
    <property type="protein sequence ID" value="KMS95315"/>
    <property type="gene ID" value="BVRB_009420"/>
</dbReference>
<dbReference type="Proteomes" id="UP000035740">
    <property type="component" value="Unassembled WGS sequence"/>
</dbReference>
<evidence type="ECO:0000313" key="3">
    <source>
        <dbReference type="EMBL" id="KMS95315.1"/>
    </source>
</evidence>
<proteinExistence type="predicted"/>